<organism evidence="2">
    <name type="scientific">Chrysotila carterae</name>
    <name type="common">Marine alga</name>
    <name type="synonym">Syracosphaera carterae</name>
    <dbReference type="NCBI Taxonomy" id="13221"/>
    <lineage>
        <taxon>Eukaryota</taxon>
        <taxon>Haptista</taxon>
        <taxon>Haptophyta</taxon>
        <taxon>Prymnesiophyceae</taxon>
        <taxon>Isochrysidales</taxon>
        <taxon>Isochrysidaceae</taxon>
        <taxon>Chrysotila</taxon>
    </lineage>
</organism>
<reference evidence="2" key="1">
    <citation type="submission" date="2021-01" db="EMBL/GenBank/DDBJ databases">
        <authorList>
            <person name="Corre E."/>
            <person name="Pelletier E."/>
            <person name="Niang G."/>
            <person name="Scheremetjew M."/>
            <person name="Finn R."/>
            <person name="Kale V."/>
            <person name="Holt S."/>
            <person name="Cochrane G."/>
            <person name="Meng A."/>
            <person name="Brown T."/>
            <person name="Cohen L."/>
        </authorList>
    </citation>
    <scope>NUCLEOTIDE SEQUENCE</scope>
    <source>
        <strain evidence="2">CCMP645</strain>
    </source>
</reference>
<dbReference type="GO" id="GO:0003729">
    <property type="term" value="F:mRNA binding"/>
    <property type="evidence" value="ECO:0007669"/>
    <property type="project" value="InterPro"/>
</dbReference>
<feature type="region of interest" description="Disordered" evidence="1">
    <location>
        <begin position="1"/>
        <end position="85"/>
    </location>
</feature>
<dbReference type="InterPro" id="IPR019416">
    <property type="entry name" value="NCBP3"/>
</dbReference>
<dbReference type="Pfam" id="PF10309">
    <property type="entry name" value="NCBP3"/>
    <property type="match status" value="1"/>
</dbReference>
<feature type="region of interest" description="Disordered" evidence="1">
    <location>
        <begin position="435"/>
        <end position="474"/>
    </location>
</feature>
<accession>A0A7S4B858</accession>
<protein>
    <submittedName>
        <fullName evidence="2">Uncharacterized protein</fullName>
    </submittedName>
</protein>
<gene>
    <name evidence="2" type="ORF">PCAR00345_LOCUS10120</name>
</gene>
<dbReference type="PANTHER" id="PTHR16291">
    <property type="entry name" value="NUCLEAR CAP-BINDING PROTEIN SUBUNIT 3"/>
    <property type="match status" value="1"/>
</dbReference>
<dbReference type="EMBL" id="HBIZ01016343">
    <property type="protein sequence ID" value="CAE0757526.1"/>
    <property type="molecule type" value="Transcribed_RNA"/>
</dbReference>
<feature type="compositionally biased region" description="Gly residues" evidence="1">
    <location>
        <begin position="512"/>
        <end position="534"/>
    </location>
</feature>
<feature type="compositionally biased region" description="Low complexity" evidence="1">
    <location>
        <begin position="173"/>
        <end position="182"/>
    </location>
</feature>
<dbReference type="AlphaFoldDB" id="A0A7S4B858"/>
<proteinExistence type="predicted"/>
<evidence type="ECO:0000313" key="2">
    <source>
        <dbReference type="EMBL" id="CAE0757526.1"/>
    </source>
</evidence>
<feature type="region of interest" description="Disordered" evidence="1">
    <location>
        <begin position="165"/>
        <end position="185"/>
    </location>
</feature>
<sequence length="587" mass="62500">MKDQDEELLSGVPDDVEVDGVDDSTFFEETDEKPDEKPADSNPHASDAVKAIAEADSSDESDGQPETNFRRAHKESAPADEDMVQESVAAVAGETGPGGVPLYSGKRRVIQHSWDPDVIIGVQPDSAEEQARRAARAAKFAVGPSAETEEQRAKLEARAKKFGLPLPEPPAAGAPESAALSSTDVPMEKEVPLLTAEEVAAREARAAKFGVEAKNPLELIEKAAPKGAFWEQRRDAAPDETPRPEAVYVFGTDRLSTADLLGFFSASGIPAPKHVEWINDSSANVVFALAAEAEGALAARSAPLFPGKTGIDHLTWRTLHREHALSGKGLQLVFRLATTLDIKPPKRRASRWYGEVEEQAAERARVAARAATHAAAVPRTLSVAMGSKRTLAAALAVPVAADTDGSAARRPADAPIAPATAAGCLLRQAVKAALPPGERRSRAGLPDLRSRIGKRSERDEETNDDDGDDGDRPVVADLRQNLSRSAGADDARFDSKRRRMARDDEIVDDSNGAGGFSRDGGRFGRTGRGGGRGGPLEAKADLRSRLKTGGLKDSGRSKRPAGLFSFAAAKAEMERQRKFASVDDVDS</sequence>
<feature type="compositionally biased region" description="Basic and acidic residues" evidence="1">
    <location>
        <begin position="448"/>
        <end position="458"/>
    </location>
</feature>
<dbReference type="GO" id="GO:0000340">
    <property type="term" value="F:RNA 7-methylguanosine cap binding"/>
    <property type="evidence" value="ECO:0007669"/>
    <property type="project" value="InterPro"/>
</dbReference>
<feature type="region of interest" description="Disordered" evidence="1">
    <location>
        <begin position="503"/>
        <end position="561"/>
    </location>
</feature>
<evidence type="ECO:0000256" key="1">
    <source>
        <dbReference type="SAM" id="MobiDB-lite"/>
    </source>
</evidence>
<dbReference type="GO" id="GO:0005634">
    <property type="term" value="C:nucleus"/>
    <property type="evidence" value="ECO:0007669"/>
    <property type="project" value="TreeGrafter"/>
</dbReference>
<feature type="compositionally biased region" description="Acidic residues" evidence="1">
    <location>
        <begin position="459"/>
        <end position="469"/>
    </location>
</feature>
<name>A0A7S4B858_CHRCT</name>
<dbReference type="PANTHER" id="PTHR16291:SF0">
    <property type="entry name" value="NUCLEAR CAP-BINDING PROTEIN SUBUNIT 3"/>
    <property type="match status" value="1"/>
</dbReference>
<feature type="compositionally biased region" description="Acidic residues" evidence="1">
    <location>
        <begin position="1"/>
        <end position="33"/>
    </location>
</feature>